<dbReference type="KEGG" id="sfo:Z042_14025"/>
<evidence type="ECO:0000313" key="3">
    <source>
        <dbReference type="Proteomes" id="UP000019030"/>
    </source>
</evidence>
<dbReference type="InterPro" id="IPR051715">
    <property type="entry name" value="Intimin-Invasin_domain"/>
</dbReference>
<proteinExistence type="predicted"/>
<keyword evidence="3" id="KW-1185">Reference proteome</keyword>
<dbReference type="SUPFAM" id="SSF49373">
    <property type="entry name" value="Invasin/intimin cell-adhesion fragments"/>
    <property type="match status" value="1"/>
</dbReference>
<dbReference type="STRING" id="1441930.Z042_14025"/>
<gene>
    <name evidence="2" type="ORF">Z042_14025</name>
</gene>
<protein>
    <recommendedName>
        <fullName evidence="1">Invasin domain-containing protein</fullName>
    </recommendedName>
</protein>
<dbReference type="PATRIC" id="fig|1441930.4.peg.2781"/>
<dbReference type="GO" id="GO:0009279">
    <property type="term" value="C:cell outer membrane"/>
    <property type="evidence" value="ECO:0007669"/>
    <property type="project" value="TreeGrafter"/>
</dbReference>
<dbReference type="InterPro" id="IPR016186">
    <property type="entry name" value="C-type_lectin-like/link_sf"/>
</dbReference>
<feature type="domain" description="Invasin" evidence="1">
    <location>
        <begin position="181"/>
        <end position="257"/>
    </location>
</feature>
<dbReference type="OrthoDB" id="7065811at2"/>
<organism evidence="2 3">
    <name type="scientific">Chania multitudinisentens RB-25</name>
    <dbReference type="NCBI Taxonomy" id="1441930"/>
    <lineage>
        <taxon>Bacteria</taxon>
        <taxon>Pseudomonadati</taxon>
        <taxon>Pseudomonadota</taxon>
        <taxon>Gammaproteobacteria</taxon>
        <taxon>Enterobacterales</taxon>
        <taxon>Yersiniaceae</taxon>
        <taxon>Chania</taxon>
    </lineage>
</organism>
<reference evidence="2 3" key="1">
    <citation type="submission" date="2014-01" db="EMBL/GenBank/DDBJ databases">
        <title>Isolation of Serratia multitudinisentens RB-25 from Ex-Landfill site.</title>
        <authorList>
            <person name="Robson E.H.J."/>
        </authorList>
    </citation>
    <scope>NUCLEOTIDE SEQUENCE [LARGE SCALE GENOMIC DNA]</scope>
    <source>
        <strain evidence="2 3">RB-25</strain>
    </source>
</reference>
<dbReference type="eggNOG" id="COG4932">
    <property type="taxonomic scope" value="Bacteria"/>
</dbReference>
<dbReference type="PANTHER" id="PTHR39576:SF2">
    <property type="entry name" value="ATTACHING AND EFFACING PROTEIN HOMOLOG-RELATED"/>
    <property type="match status" value="1"/>
</dbReference>
<evidence type="ECO:0000259" key="1">
    <source>
        <dbReference type="Pfam" id="PF21764"/>
    </source>
</evidence>
<dbReference type="HOGENOM" id="CLU_059561_0_0_6"/>
<dbReference type="Proteomes" id="UP000019030">
    <property type="component" value="Chromosome"/>
</dbReference>
<dbReference type="InterPro" id="IPR008964">
    <property type="entry name" value="Invasin/intimin_cell_adhesion"/>
</dbReference>
<dbReference type="InterPro" id="IPR048658">
    <property type="entry name" value="Invasin_D4"/>
</dbReference>
<dbReference type="AlphaFoldDB" id="W0LA61"/>
<dbReference type="EMBL" id="CP007044">
    <property type="protein sequence ID" value="AHG20611.1"/>
    <property type="molecule type" value="Genomic_DNA"/>
</dbReference>
<evidence type="ECO:0000313" key="2">
    <source>
        <dbReference type="EMBL" id="AHG20611.1"/>
    </source>
</evidence>
<sequence>MRKVKGLLGKYWLKGGLLALSIGLATGPSLAVLSGITGQVQGQAPTATGDLQVLFPDGNTVVADNATVAPNLIPEQFTVSSSTTELALQDADGDSGLSAQIDTDSASLTWRHNGTPMTETQRGQPFGDNFLGETLTLEVDSPVTVSSTSGLPTTAGPQSFTTTYTLTVPAVAPIPMPSTVRLRVNGVTFGRNLGFPTTGFPMAVFDFLMVNSSTSANGDYSWSVDQPWVTVSDTGQVTFNTQPSTAQKTVTVTATERVSGTPLTYTFSVNSWFIGDDQMNWNMASSRCATQGRALPTIAQLTNSIAGDDLINIRGIGSLYAEWGEMGNYNSPGITNNIYWTSVSSGSNSHRTVNLLSGYVSDNVNSNSFHVVCRQGL</sequence>
<reference evidence="2 3" key="2">
    <citation type="submission" date="2015-03" db="EMBL/GenBank/DDBJ databases">
        <authorList>
            <person name="Chan K.-G."/>
        </authorList>
    </citation>
    <scope>NUCLEOTIDE SEQUENCE [LARGE SCALE GENOMIC DNA]</scope>
    <source>
        <strain evidence="2 3">RB-25</strain>
    </source>
</reference>
<dbReference type="Gene3D" id="3.10.100.10">
    <property type="entry name" value="Mannose-Binding Protein A, subunit A"/>
    <property type="match status" value="1"/>
</dbReference>
<dbReference type="Gene3D" id="2.60.40.1080">
    <property type="match status" value="1"/>
</dbReference>
<dbReference type="Pfam" id="PF21764">
    <property type="entry name" value="Invasin_D4"/>
    <property type="match status" value="1"/>
</dbReference>
<dbReference type="RefSeq" id="WP_024914137.1">
    <property type="nucleotide sequence ID" value="NZ_CP007044.2"/>
</dbReference>
<name>W0LA61_9GAMM</name>
<accession>W0LA61</accession>
<dbReference type="PANTHER" id="PTHR39576">
    <property type="entry name" value="ATTACHING AND EFFACING PROTEIN HOMOLOG-RELATED-RELATED"/>
    <property type="match status" value="1"/>
</dbReference>